<keyword evidence="3" id="KW-1185">Reference proteome</keyword>
<feature type="domain" description="Calcineurin-like phosphoesterase" evidence="1">
    <location>
        <begin position="133"/>
        <end position="390"/>
    </location>
</feature>
<dbReference type="RefSeq" id="WP_103662053.1">
    <property type="nucleotide sequence ID" value="NZ_ML136877.1"/>
</dbReference>
<dbReference type="InterPro" id="IPR004843">
    <property type="entry name" value="Calcineurin-like_PHP"/>
</dbReference>
<dbReference type="Proteomes" id="UP000288291">
    <property type="component" value="Unassembled WGS sequence"/>
</dbReference>
<dbReference type="Gene3D" id="3.60.21.10">
    <property type="match status" value="1"/>
</dbReference>
<name>A0A437SW29_9LACO</name>
<accession>A0A437SW29</accession>
<reference evidence="2 3" key="1">
    <citation type="submission" date="2018-12" db="EMBL/GenBank/DDBJ databases">
        <authorList>
            <person name="Meng J."/>
        </authorList>
    </citation>
    <scope>NUCLEOTIDE SEQUENCE [LARGE SCALE GENOMIC DNA]</scope>
    <source>
        <strain evidence="2 3">HT111-2</strain>
    </source>
</reference>
<evidence type="ECO:0000313" key="3">
    <source>
        <dbReference type="Proteomes" id="UP000288291"/>
    </source>
</evidence>
<dbReference type="AlphaFoldDB" id="A0A437SW29"/>
<proteinExistence type="predicted"/>
<organism evidence="2 3">
    <name type="scientific">Lactobacillus xujianguonis</name>
    <dbReference type="NCBI Taxonomy" id="2495899"/>
    <lineage>
        <taxon>Bacteria</taxon>
        <taxon>Bacillati</taxon>
        <taxon>Bacillota</taxon>
        <taxon>Bacilli</taxon>
        <taxon>Lactobacillales</taxon>
        <taxon>Lactobacillaceae</taxon>
        <taxon>Lactobacillus</taxon>
    </lineage>
</organism>
<dbReference type="Pfam" id="PF00149">
    <property type="entry name" value="Metallophos"/>
    <property type="match status" value="1"/>
</dbReference>
<gene>
    <name evidence="2" type="ORF">EJK17_04075</name>
</gene>
<dbReference type="SUPFAM" id="SSF56300">
    <property type="entry name" value="Metallo-dependent phosphatases"/>
    <property type="match status" value="1"/>
</dbReference>
<dbReference type="EMBL" id="RXIA01000009">
    <property type="protein sequence ID" value="RVU71037.1"/>
    <property type="molecule type" value="Genomic_DNA"/>
</dbReference>
<evidence type="ECO:0000313" key="2">
    <source>
        <dbReference type="EMBL" id="RVU71037.1"/>
    </source>
</evidence>
<dbReference type="InterPro" id="IPR029052">
    <property type="entry name" value="Metallo-depent_PP-like"/>
</dbReference>
<sequence>MGIFKYGRGLVDKVVGATKRSKINKSEELLDPMQKYTTVGEYHVNAEDGTPDGRSFVLTVYKDEKGILHQALSPESTRKLAPEYVRKFNEELGRFRAFSNTETGRRYQVENYLDNFVQYVKDHTRQGEDSINISVITDTHFKDKDSIDFYGWNGLTHTREFSYLDQSGILSLKAHLGDWIDGSDAGLVSEGELVKLRDAFKSKLPYLMIKGNHDENDKFDEHHDLSASFPENEFENTMWPSMYSQARIHYVSRQHGVGYFDFDNLRVISVNTSDIPYVLNLKGQKRYDTKITLGIREDQIEEIIEILSHSSGKNIIFMSHANPINRKGSNALKFNGRSLHELLVAFNQRERGRMHAGEAVPPEFRLSNDFDFTNIKNAKIIAYFCGHRHREDQYRINGIQYILFNCSALMGANHSLTTKYNKNWHRQIDHHTEFAGYIVNVDLKKHRLQVFGYGAASKRKIFFI</sequence>
<evidence type="ECO:0000259" key="1">
    <source>
        <dbReference type="Pfam" id="PF00149"/>
    </source>
</evidence>
<protein>
    <submittedName>
        <fullName evidence="2">Serine/threonine protein phosphatase</fullName>
    </submittedName>
</protein>
<dbReference type="GO" id="GO:0016787">
    <property type="term" value="F:hydrolase activity"/>
    <property type="evidence" value="ECO:0007669"/>
    <property type="project" value="InterPro"/>
</dbReference>
<comment type="caution">
    <text evidence="2">The sequence shown here is derived from an EMBL/GenBank/DDBJ whole genome shotgun (WGS) entry which is preliminary data.</text>
</comment>